<evidence type="ECO:0000313" key="2">
    <source>
        <dbReference type="EMBL" id="TNM92658.1"/>
    </source>
</evidence>
<feature type="compositionally biased region" description="Low complexity" evidence="1">
    <location>
        <begin position="251"/>
        <end position="270"/>
    </location>
</feature>
<feature type="region of interest" description="Disordered" evidence="1">
    <location>
        <begin position="204"/>
        <end position="275"/>
    </location>
</feature>
<feature type="compositionally biased region" description="Low complexity" evidence="1">
    <location>
        <begin position="105"/>
        <end position="123"/>
    </location>
</feature>
<feature type="region of interest" description="Disordered" evidence="1">
    <location>
        <begin position="12"/>
        <end position="147"/>
    </location>
</feature>
<feature type="compositionally biased region" description="Gly residues" evidence="1">
    <location>
        <begin position="80"/>
        <end position="104"/>
    </location>
</feature>
<dbReference type="Proteomes" id="UP000516260">
    <property type="component" value="Chromosome 20"/>
</dbReference>
<sequence>MVAFLTTTVCMAPVEEKEEVEVEVEEELSEEEEDDDDSQSHDKIDEGTGGVQQTTVAAAAAAAGAERGSGLPSNGLDSSGSGGPKLGGGMSEGPAGGSAGGGPGAADSAGSSGSSPDVLSGVSAAQTHPAGNGVKLLNGGGGADSHAGAPSSIGAGLSHLDFTGNNHHSSHDFLLGLMGHMTPSTYLDSSAIISGVSAAPSINDASGVGLDSPGHPNSAHKPGQVAPDSTHHSDISAHLSGPDGSSGPEQSLASAVSGSSPSADGVDSVDTNGNSRQTLLTDTMAATDSVLDLQTQLPSDPTGGAESVTRLHGDITASGLGRDVTGHQAVTDHRQTAGPVTGQYNPSGQGPEGAENVELEDTC</sequence>
<evidence type="ECO:0000256" key="1">
    <source>
        <dbReference type="SAM" id="MobiDB-lite"/>
    </source>
</evidence>
<proteinExistence type="predicted"/>
<protein>
    <submittedName>
        <fullName evidence="2">Uncharacterized protein</fullName>
    </submittedName>
</protein>
<comment type="caution">
    <text evidence="2">The sequence shown here is derived from an EMBL/GenBank/DDBJ whole genome shotgun (WGS) entry which is preliminary data.</text>
</comment>
<name>A0A4Z2BLU0_9TELE</name>
<feature type="region of interest" description="Disordered" evidence="1">
    <location>
        <begin position="331"/>
        <end position="363"/>
    </location>
</feature>
<evidence type="ECO:0000313" key="3">
    <source>
        <dbReference type="Proteomes" id="UP000516260"/>
    </source>
</evidence>
<feature type="compositionally biased region" description="Acidic residues" evidence="1">
    <location>
        <begin position="16"/>
        <end position="37"/>
    </location>
</feature>
<reference evidence="2 3" key="1">
    <citation type="submission" date="2019-04" db="EMBL/GenBank/DDBJ databases">
        <title>The sequence and de novo assembly of Takifugu bimaculatus genome using PacBio and Hi-C technologies.</title>
        <authorList>
            <person name="Xu P."/>
            <person name="Liu B."/>
            <person name="Zhou Z."/>
        </authorList>
    </citation>
    <scope>NUCLEOTIDE SEQUENCE [LARGE SCALE GENOMIC DNA]</scope>
    <source>
        <strain evidence="2">TB-2018</strain>
        <tissue evidence="2">Muscle</tissue>
    </source>
</reference>
<feature type="compositionally biased region" description="Low complexity" evidence="1">
    <location>
        <begin position="51"/>
        <end position="65"/>
    </location>
</feature>
<dbReference type="EMBL" id="SWLE01000013">
    <property type="protein sequence ID" value="TNM92658.1"/>
    <property type="molecule type" value="Genomic_DNA"/>
</dbReference>
<gene>
    <name evidence="2" type="ORF">fugu_018060</name>
</gene>
<dbReference type="AlphaFoldDB" id="A0A4Z2BLU0"/>
<keyword evidence="3" id="KW-1185">Reference proteome</keyword>
<accession>A0A4Z2BLU0</accession>
<organism evidence="2 3">
    <name type="scientific">Takifugu bimaculatus</name>
    <dbReference type="NCBI Taxonomy" id="433685"/>
    <lineage>
        <taxon>Eukaryota</taxon>
        <taxon>Metazoa</taxon>
        <taxon>Chordata</taxon>
        <taxon>Craniata</taxon>
        <taxon>Vertebrata</taxon>
        <taxon>Euteleostomi</taxon>
        <taxon>Actinopterygii</taxon>
        <taxon>Neopterygii</taxon>
        <taxon>Teleostei</taxon>
        <taxon>Neoteleostei</taxon>
        <taxon>Acanthomorphata</taxon>
        <taxon>Eupercaria</taxon>
        <taxon>Tetraodontiformes</taxon>
        <taxon>Tetradontoidea</taxon>
        <taxon>Tetraodontidae</taxon>
        <taxon>Takifugu</taxon>
    </lineage>
</organism>